<sequence>MTPKLSDDRFKELEKRKIWSKNKFNINREGNYREVAHIFDSKKLGELIDPLSHINYDLVREFYANSLSSEDEPFTFTTFVRGRNLRFGGDQINVVLGEPPTLELGMLDEYILKLNRHKNIEEISSSILLQVHIVQYNASGVAMRYLREDMKPTA</sequence>
<gene>
    <name evidence="1" type="ORF">KIW84_045919</name>
</gene>
<protein>
    <submittedName>
        <fullName evidence="1">Uncharacterized protein</fullName>
    </submittedName>
</protein>
<organism evidence="1 2">
    <name type="scientific">Pisum sativum</name>
    <name type="common">Garden pea</name>
    <name type="synonym">Lathyrus oleraceus</name>
    <dbReference type="NCBI Taxonomy" id="3888"/>
    <lineage>
        <taxon>Eukaryota</taxon>
        <taxon>Viridiplantae</taxon>
        <taxon>Streptophyta</taxon>
        <taxon>Embryophyta</taxon>
        <taxon>Tracheophyta</taxon>
        <taxon>Spermatophyta</taxon>
        <taxon>Magnoliopsida</taxon>
        <taxon>eudicotyledons</taxon>
        <taxon>Gunneridae</taxon>
        <taxon>Pentapetalae</taxon>
        <taxon>rosids</taxon>
        <taxon>fabids</taxon>
        <taxon>Fabales</taxon>
        <taxon>Fabaceae</taxon>
        <taxon>Papilionoideae</taxon>
        <taxon>50 kb inversion clade</taxon>
        <taxon>NPAAA clade</taxon>
        <taxon>Hologalegina</taxon>
        <taxon>IRL clade</taxon>
        <taxon>Fabeae</taxon>
        <taxon>Lathyrus</taxon>
    </lineage>
</organism>
<keyword evidence="2" id="KW-1185">Reference proteome</keyword>
<dbReference type="EMBL" id="JAMSHJ010000004">
    <property type="protein sequence ID" value="KAI5422670.1"/>
    <property type="molecule type" value="Genomic_DNA"/>
</dbReference>
<accession>A0A9D4XPD7</accession>
<evidence type="ECO:0000313" key="1">
    <source>
        <dbReference type="EMBL" id="KAI5422670.1"/>
    </source>
</evidence>
<name>A0A9D4XPD7_PEA</name>
<reference evidence="1 2" key="1">
    <citation type="journal article" date="2022" name="Nat. Genet.">
        <title>Improved pea reference genome and pan-genome highlight genomic features and evolutionary characteristics.</title>
        <authorList>
            <person name="Yang T."/>
            <person name="Liu R."/>
            <person name="Luo Y."/>
            <person name="Hu S."/>
            <person name="Wang D."/>
            <person name="Wang C."/>
            <person name="Pandey M.K."/>
            <person name="Ge S."/>
            <person name="Xu Q."/>
            <person name="Li N."/>
            <person name="Li G."/>
            <person name="Huang Y."/>
            <person name="Saxena R.K."/>
            <person name="Ji Y."/>
            <person name="Li M."/>
            <person name="Yan X."/>
            <person name="He Y."/>
            <person name="Liu Y."/>
            <person name="Wang X."/>
            <person name="Xiang C."/>
            <person name="Varshney R.K."/>
            <person name="Ding H."/>
            <person name="Gao S."/>
            <person name="Zong X."/>
        </authorList>
    </citation>
    <scope>NUCLEOTIDE SEQUENCE [LARGE SCALE GENOMIC DNA]</scope>
    <source>
        <strain evidence="1 2">cv. Zhongwan 6</strain>
    </source>
</reference>
<dbReference type="Proteomes" id="UP001058974">
    <property type="component" value="Chromosome 4"/>
</dbReference>
<dbReference type="Gramene" id="Psat04G0591900-T1">
    <property type="protein sequence ID" value="KAI5422670.1"/>
    <property type="gene ID" value="KIW84_045919"/>
</dbReference>
<proteinExistence type="predicted"/>
<dbReference type="AlphaFoldDB" id="A0A9D4XPD7"/>
<comment type="caution">
    <text evidence="1">The sequence shown here is derived from an EMBL/GenBank/DDBJ whole genome shotgun (WGS) entry which is preliminary data.</text>
</comment>
<evidence type="ECO:0000313" key="2">
    <source>
        <dbReference type="Proteomes" id="UP001058974"/>
    </source>
</evidence>